<evidence type="ECO:0000313" key="1">
    <source>
        <dbReference type="EMBL" id="QKC74796.1"/>
    </source>
</evidence>
<keyword evidence="2" id="KW-1185">Reference proteome</keyword>
<dbReference type="Proteomes" id="UP000503339">
    <property type="component" value="Chromosome"/>
</dbReference>
<accession>A0A6M7UDL5</accession>
<evidence type="ECO:0000313" key="2">
    <source>
        <dbReference type="Proteomes" id="UP000503339"/>
    </source>
</evidence>
<reference evidence="1 2" key="1">
    <citation type="submission" date="2018-10" db="EMBL/GenBank/DDBJ databases">
        <authorList>
            <person name="Perry B.J."/>
            <person name="Sullivan J.T."/>
            <person name="Murphy R.J.T."/>
            <person name="Ramsay J.P."/>
            <person name="Ronson C.W."/>
        </authorList>
    </citation>
    <scope>NUCLEOTIDE SEQUENCE [LARGE SCALE GENOMIC DNA]</scope>
    <source>
        <strain evidence="1 2">NZP2014</strain>
    </source>
</reference>
<organism evidence="1 2">
    <name type="scientific">Mesorhizobium erdmanii</name>
    <dbReference type="NCBI Taxonomy" id="1777866"/>
    <lineage>
        <taxon>Bacteria</taxon>
        <taxon>Pseudomonadati</taxon>
        <taxon>Pseudomonadota</taxon>
        <taxon>Alphaproteobacteria</taxon>
        <taxon>Hyphomicrobiales</taxon>
        <taxon>Phyllobacteriaceae</taxon>
        <taxon>Mesorhizobium</taxon>
    </lineage>
</organism>
<dbReference type="EMBL" id="CP033361">
    <property type="protein sequence ID" value="QKC74796.1"/>
    <property type="molecule type" value="Genomic_DNA"/>
</dbReference>
<sequence>MPSLSAPLCPAGHLPHKGGDWQFWRPAQSRNANDWRKPRWPLISPLVGEMPGRAEGGAS</sequence>
<name>A0A6M7UDL5_9HYPH</name>
<dbReference type="AlphaFoldDB" id="A0A6M7UDL5"/>
<proteinExistence type="predicted"/>
<protein>
    <submittedName>
        <fullName evidence="1">Lytic murein transglycosylase</fullName>
    </submittedName>
</protein>
<dbReference type="KEGG" id="merd:EB233_03930"/>
<gene>
    <name evidence="1" type="ORF">EB233_03930</name>
</gene>